<evidence type="ECO:0000256" key="1">
    <source>
        <dbReference type="SAM" id="MobiDB-lite"/>
    </source>
</evidence>
<feature type="region of interest" description="Disordered" evidence="1">
    <location>
        <begin position="32"/>
        <end position="54"/>
    </location>
</feature>
<sequence>MKLGGCEKVRNLTVPVLLRTYLGTLVRSIPSRESKTAAREPDVTSKFTPVDNYK</sequence>
<feature type="compositionally biased region" description="Basic and acidic residues" evidence="1">
    <location>
        <begin position="32"/>
        <end position="43"/>
    </location>
</feature>
<dbReference type="AlphaFoldDB" id="A0A4Y2WGJ9"/>
<keyword evidence="3" id="KW-1185">Reference proteome</keyword>
<dbReference type="EMBL" id="BGPR01060473">
    <property type="protein sequence ID" value="GBO36329.1"/>
    <property type="molecule type" value="Genomic_DNA"/>
</dbReference>
<name>A0A4Y2WGJ9_ARAVE</name>
<organism evidence="2 3">
    <name type="scientific">Araneus ventricosus</name>
    <name type="common">Orbweaver spider</name>
    <name type="synonym">Epeira ventricosa</name>
    <dbReference type="NCBI Taxonomy" id="182803"/>
    <lineage>
        <taxon>Eukaryota</taxon>
        <taxon>Metazoa</taxon>
        <taxon>Ecdysozoa</taxon>
        <taxon>Arthropoda</taxon>
        <taxon>Chelicerata</taxon>
        <taxon>Arachnida</taxon>
        <taxon>Araneae</taxon>
        <taxon>Araneomorphae</taxon>
        <taxon>Entelegynae</taxon>
        <taxon>Araneoidea</taxon>
        <taxon>Araneidae</taxon>
        <taxon>Araneus</taxon>
    </lineage>
</organism>
<evidence type="ECO:0000313" key="3">
    <source>
        <dbReference type="Proteomes" id="UP000499080"/>
    </source>
</evidence>
<accession>A0A4Y2WGJ9</accession>
<gene>
    <name evidence="2" type="ORF">AVEN_242353_1</name>
</gene>
<evidence type="ECO:0000313" key="2">
    <source>
        <dbReference type="EMBL" id="GBO36329.1"/>
    </source>
</evidence>
<dbReference type="Proteomes" id="UP000499080">
    <property type="component" value="Unassembled WGS sequence"/>
</dbReference>
<feature type="non-terminal residue" evidence="2">
    <location>
        <position position="54"/>
    </location>
</feature>
<proteinExistence type="predicted"/>
<protein>
    <submittedName>
        <fullName evidence="2">Uncharacterized protein</fullName>
    </submittedName>
</protein>
<comment type="caution">
    <text evidence="2">The sequence shown here is derived from an EMBL/GenBank/DDBJ whole genome shotgun (WGS) entry which is preliminary data.</text>
</comment>
<reference evidence="2 3" key="1">
    <citation type="journal article" date="2019" name="Sci. Rep.">
        <title>Orb-weaving spider Araneus ventricosus genome elucidates the spidroin gene catalogue.</title>
        <authorList>
            <person name="Kono N."/>
            <person name="Nakamura H."/>
            <person name="Ohtoshi R."/>
            <person name="Moran D.A.P."/>
            <person name="Shinohara A."/>
            <person name="Yoshida Y."/>
            <person name="Fujiwara M."/>
            <person name="Mori M."/>
            <person name="Tomita M."/>
            <person name="Arakawa K."/>
        </authorList>
    </citation>
    <scope>NUCLEOTIDE SEQUENCE [LARGE SCALE GENOMIC DNA]</scope>
</reference>